<gene>
    <name evidence="2" type="ORF">CROQUDRAFT_51531</name>
</gene>
<dbReference type="Proteomes" id="UP000886653">
    <property type="component" value="Unassembled WGS sequence"/>
</dbReference>
<dbReference type="EMBL" id="MU167381">
    <property type="protein sequence ID" value="KAG0141557.1"/>
    <property type="molecule type" value="Genomic_DNA"/>
</dbReference>
<dbReference type="OrthoDB" id="529205at2759"/>
<evidence type="ECO:0000313" key="3">
    <source>
        <dbReference type="Proteomes" id="UP000886653"/>
    </source>
</evidence>
<reference evidence="2" key="1">
    <citation type="submission" date="2013-11" db="EMBL/GenBank/DDBJ databases">
        <title>Genome sequence of the fusiform rust pathogen reveals effectors for host alternation and coevolution with pine.</title>
        <authorList>
            <consortium name="DOE Joint Genome Institute"/>
            <person name="Smith K."/>
            <person name="Pendleton A."/>
            <person name="Kubisiak T."/>
            <person name="Anderson C."/>
            <person name="Salamov A."/>
            <person name="Aerts A."/>
            <person name="Riley R."/>
            <person name="Clum A."/>
            <person name="Lindquist E."/>
            <person name="Ence D."/>
            <person name="Campbell M."/>
            <person name="Kronenberg Z."/>
            <person name="Feau N."/>
            <person name="Dhillon B."/>
            <person name="Hamelin R."/>
            <person name="Burleigh J."/>
            <person name="Smith J."/>
            <person name="Yandell M."/>
            <person name="Nelson C."/>
            <person name="Grigoriev I."/>
            <person name="Davis J."/>
        </authorList>
    </citation>
    <scope>NUCLEOTIDE SEQUENCE</scope>
    <source>
        <strain evidence="2">G11</strain>
    </source>
</reference>
<name>A0A9P6NC54_9BASI</name>
<evidence type="ECO:0000313" key="2">
    <source>
        <dbReference type="EMBL" id="KAG0141557.1"/>
    </source>
</evidence>
<dbReference type="AlphaFoldDB" id="A0A9P6NC54"/>
<evidence type="ECO:0000256" key="1">
    <source>
        <dbReference type="SAM" id="MobiDB-lite"/>
    </source>
</evidence>
<accession>A0A9P6NC54</accession>
<comment type="caution">
    <text evidence="2">The sequence shown here is derived from an EMBL/GenBank/DDBJ whole genome shotgun (WGS) entry which is preliminary data.</text>
</comment>
<feature type="region of interest" description="Disordered" evidence="1">
    <location>
        <begin position="32"/>
        <end position="99"/>
    </location>
</feature>
<keyword evidence="3" id="KW-1185">Reference proteome</keyword>
<sequence>MSILRFRHCPVFTTPARRVFHSAIVARLPTGQHMAADGQELEREKNKQYENQDSKQWNEKLATHSEAGLRAEQDTRSTETLQKETVDEVHRVTEKRVHK</sequence>
<proteinExistence type="predicted"/>
<feature type="compositionally biased region" description="Basic and acidic residues" evidence="1">
    <location>
        <begin position="40"/>
        <end position="99"/>
    </location>
</feature>
<protein>
    <submittedName>
        <fullName evidence="2">Uncharacterized protein</fullName>
    </submittedName>
</protein>
<organism evidence="2 3">
    <name type="scientific">Cronartium quercuum f. sp. fusiforme G11</name>
    <dbReference type="NCBI Taxonomy" id="708437"/>
    <lineage>
        <taxon>Eukaryota</taxon>
        <taxon>Fungi</taxon>
        <taxon>Dikarya</taxon>
        <taxon>Basidiomycota</taxon>
        <taxon>Pucciniomycotina</taxon>
        <taxon>Pucciniomycetes</taxon>
        <taxon>Pucciniales</taxon>
        <taxon>Coleosporiaceae</taxon>
        <taxon>Cronartium</taxon>
    </lineage>
</organism>